<organism evidence="1 2">
    <name type="scientific">Lipomyces kononenkoae</name>
    <name type="common">Yeast</name>
    <dbReference type="NCBI Taxonomy" id="34357"/>
    <lineage>
        <taxon>Eukaryota</taxon>
        <taxon>Fungi</taxon>
        <taxon>Dikarya</taxon>
        <taxon>Ascomycota</taxon>
        <taxon>Saccharomycotina</taxon>
        <taxon>Lipomycetes</taxon>
        <taxon>Lipomycetales</taxon>
        <taxon>Lipomycetaceae</taxon>
        <taxon>Lipomyces</taxon>
    </lineage>
</organism>
<protein>
    <submittedName>
        <fullName evidence="1">SHQ1 protein-domain-containing protein</fullName>
    </submittedName>
</protein>
<keyword evidence="2" id="KW-1185">Reference proteome</keyword>
<evidence type="ECO:0000313" key="2">
    <source>
        <dbReference type="Proteomes" id="UP001433508"/>
    </source>
</evidence>
<name>A0ACC3T9P3_LIPKO</name>
<dbReference type="Proteomes" id="UP001433508">
    <property type="component" value="Unassembled WGS sequence"/>
</dbReference>
<dbReference type="EMBL" id="MU971339">
    <property type="protein sequence ID" value="KAK9240465.1"/>
    <property type="molecule type" value="Genomic_DNA"/>
</dbReference>
<accession>A0ACC3T9P3</accession>
<comment type="caution">
    <text evidence="1">The sequence shown here is derived from an EMBL/GenBank/DDBJ whole genome shotgun (WGS) entry which is preliminary data.</text>
</comment>
<proteinExistence type="predicted"/>
<gene>
    <name evidence="1" type="ORF">V1525DRAFT_395045</name>
</gene>
<reference evidence="2" key="1">
    <citation type="journal article" date="2024" name="Front. Bioeng. Biotechnol.">
        <title>Genome-scale model development and genomic sequencing of the oleaginous clade Lipomyces.</title>
        <authorList>
            <person name="Czajka J.J."/>
            <person name="Han Y."/>
            <person name="Kim J."/>
            <person name="Mondo S.J."/>
            <person name="Hofstad B.A."/>
            <person name="Robles A."/>
            <person name="Haridas S."/>
            <person name="Riley R."/>
            <person name="LaButti K."/>
            <person name="Pangilinan J."/>
            <person name="Andreopoulos W."/>
            <person name="Lipzen A."/>
            <person name="Yan J."/>
            <person name="Wang M."/>
            <person name="Ng V."/>
            <person name="Grigoriev I.V."/>
            <person name="Spatafora J.W."/>
            <person name="Magnuson J.K."/>
            <person name="Baker S.E."/>
            <person name="Pomraning K.R."/>
        </authorList>
    </citation>
    <scope>NUCLEOTIDE SEQUENCE [LARGE SCALE GENOMIC DNA]</scope>
    <source>
        <strain evidence="2">CBS 7786</strain>
    </source>
</reference>
<sequence length="455" mass="52108">MITPHFSVRQDPDFVYIDIKVVHIKAQNVELRADGDIFLFSLPPYYLRLHFPGNIVDDERASASFDLETQTLAVKFPKEKPGEEFHDLDLVTKLLARVGEQSQKDEASGASGPESNTKPLIEELSSDDHPDNKQEDDGFTNVPARFLSELDDAENFDWQITQEYPSAEEESLLSASYGFNLQYSSFLRQTADTGNDINDLDNPESSTIESRSKERIEKEDNKFDPDYYLSDLFANDDIRELIQFMPPIVQTIQRSLQGRAADEMAEMEFTEVEKKRMMNLPRRTYIIDSMISRKSLYLGLIPLLFGYSYDVRTTLDDHTSESAWTIGKLAANISCLDSSFTSVTQVMIACTRRSLAYPLYRNWDLSLKCWDDVYYLLRGGKRAILKVLLDVNQVFAFHDTYYVYAKIVTEDYCAWVQTASDSVIRSLAHEIRHTKIAKDDLGWSLTEIENVAATR</sequence>
<evidence type="ECO:0000313" key="1">
    <source>
        <dbReference type="EMBL" id="KAK9240465.1"/>
    </source>
</evidence>